<keyword evidence="2" id="KW-1185">Reference proteome</keyword>
<dbReference type="Proteomes" id="UP001062846">
    <property type="component" value="Chromosome 9"/>
</dbReference>
<dbReference type="EMBL" id="CM046396">
    <property type="protein sequence ID" value="KAI8538616.1"/>
    <property type="molecule type" value="Genomic_DNA"/>
</dbReference>
<name>A0ACC0MC58_RHOML</name>
<comment type="caution">
    <text evidence="1">The sequence shown here is derived from an EMBL/GenBank/DDBJ whole genome shotgun (WGS) entry which is preliminary data.</text>
</comment>
<proteinExistence type="predicted"/>
<accession>A0ACC0MC58</accession>
<organism evidence="1 2">
    <name type="scientific">Rhododendron molle</name>
    <name type="common">Chinese azalea</name>
    <name type="synonym">Azalea mollis</name>
    <dbReference type="NCBI Taxonomy" id="49168"/>
    <lineage>
        <taxon>Eukaryota</taxon>
        <taxon>Viridiplantae</taxon>
        <taxon>Streptophyta</taxon>
        <taxon>Embryophyta</taxon>
        <taxon>Tracheophyta</taxon>
        <taxon>Spermatophyta</taxon>
        <taxon>Magnoliopsida</taxon>
        <taxon>eudicotyledons</taxon>
        <taxon>Gunneridae</taxon>
        <taxon>Pentapetalae</taxon>
        <taxon>asterids</taxon>
        <taxon>Ericales</taxon>
        <taxon>Ericaceae</taxon>
        <taxon>Ericoideae</taxon>
        <taxon>Rhodoreae</taxon>
        <taxon>Rhododendron</taxon>
    </lineage>
</organism>
<sequence length="95" mass="10892">MAFILIISKLGRNSWLTILLLSLQRMRKDCHRGGCYMPGLLQGCTKALQCAHETTAEKPWIHEGYGAHVRYTSRGCCCHVPKHALFRLEKAFDRF</sequence>
<evidence type="ECO:0000313" key="1">
    <source>
        <dbReference type="EMBL" id="KAI8538616.1"/>
    </source>
</evidence>
<protein>
    <submittedName>
        <fullName evidence="1">Uncharacterized protein</fullName>
    </submittedName>
</protein>
<reference evidence="1" key="1">
    <citation type="submission" date="2022-02" db="EMBL/GenBank/DDBJ databases">
        <title>Plant Genome Project.</title>
        <authorList>
            <person name="Zhang R.-G."/>
        </authorList>
    </citation>
    <scope>NUCLEOTIDE SEQUENCE</scope>
    <source>
        <strain evidence="1">AT1</strain>
    </source>
</reference>
<evidence type="ECO:0000313" key="2">
    <source>
        <dbReference type="Proteomes" id="UP001062846"/>
    </source>
</evidence>
<gene>
    <name evidence="1" type="ORF">RHMOL_Rhmol09G0118100</name>
</gene>